<dbReference type="EMBL" id="QDEB01017671">
    <property type="protein sequence ID" value="RZC41385.1"/>
    <property type="molecule type" value="Genomic_DNA"/>
</dbReference>
<accession>A0A482W8T2</accession>
<reference evidence="2 3" key="1">
    <citation type="submission" date="2017-03" db="EMBL/GenBank/DDBJ databases">
        <title>Genome of the blue death feigning beetle - Asbolus verrucosus.</title>
        <authorList>
            <person name="Rider S.D."/>
        </authorList>
    </citation>
    <scope>NUCLEOTIDE SEQUENCE [LARGE SCALE GENOMIC DNA]</scope>
    <source>
        <strain evidence="2">Butters</strain>
        <tissue evidence="2">Head and leg muscle</tissue>
    </source>
</reference>
<evidence type="ECO:0000256" key="1">
    <source>
        <dbReference type="SAM" id="MobiDB-lite"/>
    </source>
</evidence>
<dbReference type="PANTHER" id="PTHR36696">
    <property type="entry name" value="AGAP012002-PA"/>
    <property type="match status" value="1"/>
</dbReference>
<dbReference type="STRING" id="1661398.A0A482W8T2"/>
<gene>
    <name evidence="2" type="ORF">BDFB_002021</name>
</gene>
<comment type="caution">
    <text evidence="2">The sequence shown here is derived from an EMBL/GenBank/DDBJ whole genome shotgun (WGS) entry which is preliminary data.</text>
</comment>
<dbReference type="OrthoDB" id="10021598at2759"/>
<proteinExistence type="predicted"/>
<dbReference type="AlphaFoldDB" id="A0A482W8T2"/>
<dbReference type="PANTHER" id="PTHR36696:SF1">
    <property type="entry name" value="EF-HAND DOMAIN-CONTAINING PROTEIN"/>
    <property type="match status" value="1"/>
</dbReference>
<feature type="region of interest" description="Disordered" evidence="1">
    <location>
        <begin position="126"/>
        <end position="158"/>
    </location>
</feature>
<evidence type="ECO:0000313" key="3">
    <source>
        <dbReference type="Proteomes" id="UP000292052"/>
    </source>
</evidence>
<dbReference type="Proteomes" id="UP000292052">
    <property type="component" value="Unassembled WGS sequence"/>
</dbReference>
<organism evidence="2 3">
    <name type="scientific">Asbolus verrucosus</name>
    <name type="common">Desert ironclad beetle</name>
    <dbReference type="NCBI Taxonomy" id="1661398"/>
    <lineage>
        <taxon>Eukaryota</taxon>
        <taxon>Metazoa</taxon>
        <taxon>Ecdysozoa</taxon>
        <taxon>Arthropoda</taxon>
        <taxon>Hexapoda</taxon>
        <taxon>Insecta</taxon>
        <taxon>Pterygota</taxon>
        <taxon>Neoptera</taxon>
        <taxon>Endopterygota</taxon>
        <taxon>Coleoptera</taxon>
        <taxon>Polyphaga</taxon>
        <taxon>Cucujiformia</taxon>
        <taxon>Tenebrionidae</taxon>
        <taxon>Pimeliinae</taxon>
        <taxon>Asbolus</taxon>
    </lineage>
</organism>
<protein>
    <submittedName>
        <fullName evidence="2">Uncharacterized protein</fullName>
    </submittedName>
</protein>
<keyword evidence="3" id="KW-1185">Reference proteome</keyword>
<sequence>MGLTSRTGLTASPTKKIYRREKVATIQLRAFARPAPFVLKPFAGLYNPYPYGCSLLCNHPTDNEAKELLKRAKDTWANESKSVLLPEEIEAIRSGLEQFQTGDKDNQRHDPTAVESVPEELFRRYTETDSRPLTPAPTLASAATKASGSRRCFTPDPLSTNQIREKTLLILDLRRSHSQV</sequence>
<name>A0A482W8T2_ASBVE</name>
<evidence type="ECO:0000313" key="2">
    <source>
        <dbReference type="EMBL" id="RZC41385.1"/>
    </source>
</evidence>
<feature type="compositionally biased region" description="Low complexity" evidence="1">
    <location>
        <begin position="132"/>
        <end position="147"/>
    </location>
</feature>